<keyword evidence="6 7" id="KW-0472">Membrane</keyword>
<feature type="transmembrane region" description="Helical" evidence="7">
    <location>
        <begin position="301"/>
        <end position="322"/>
    </location>
</feature>
<dbReference type="GO" id="GO:0000139">
    <property type="term" value="C:Golgi membrane"/>
    <property type="evidence" value="ECO:0007669"/>
    <property type="project" value="InterPro"/>
</dbReference>
<keyword evidence="3" id="KW-0813">Transport</keyword>
<keyword evidence="5 7" id="KW-1133">Transmembrane helix</keyword>
<dbReference type="CTD" id="9814667"/>
<dbReference type="RefSeq" id="XP_053586916.1">
    <property type="nucleotide sequence ID" value="XM_053727339.1"/>
</dbReference>
<evidence type="ECO:0000256" key="1">
    <source>
        <dbReference type="ARBA" id="ARBA00004141"/>
    </source>
</evidence>
<dbReference type="GO" id="GO:0015165">
    <property type="term" value="F:pyrimidine nucleotide-sugar transmembrane transporter activity"/>
    <property type="evidence" value="ECO:0007669"/>
    <property type="project" value="InterPro"/>
</dbReference>
<comment type="caution">
    <text evidence="8">The sequence shown here is derived from an EMBL/GenBank/DDBJ whole genome shotgun (WGS) entry which is preliminary data.</text>
</comment>
<dbReference type="AlphaFoldDB" id="A0A6A5H2N9"/>
<dbReference type="GeneID" id="9814667"/>
<gene>
    <name evidence="8" type="ORF">GCK72_009350</name>
</gene>
<reference evidence="8 9" key="1">
    <citation type="submission" date="2019-12" db="EMBL/GenBank/DDBJ databases">
        <title>Chromosome-level assembly of the Caenorhabditis remanei genome.</title>
        <authorList>
            <person name="Teterina A.A."/>
            <person name="Willis J.H."/>
            <person name="Phillips P.C."/>
        </authorList>
    </citation>
    <scope>NUCLEOTIDE SEQUENCE [LARGE SCALE GENOMIC DNA]</scope>
    <source>
        <strain evidence="8 9">PX506</strain>
        <tissue evidence="8">Whole organism</tissue>
    </source>
</reference>
<dbReference type="NCBIfam" id="TIGR00803">
    <property type="entry name" value="nst"/>
    <property type="match status" value="1"/>
</dbReference>
<keyword evidence="4 7" id="KW-0812">Transmembrane</keyword>
<evidence type="ECO:0000313" key="9">
    <source>
        <dbReference type="Proteomes" id="UP000483820"/>
    </source>
</evidence>
<dbReference type="KEGG" id="crq:GCK72_009350"/>
<proteinExistence type="inferred from homology"/>
<protein>
    <submittedName>
        <fullName evidence="8">Uncharacterized protein</fullName>
    </submittedName>
</protein>
<dbReference type="Proteomes" id="UP000483820">
    <property type="component" value="Chromosome III"/>
</dbReference>
<name>A0A6A5H2N9_CAERE</name>
<evidence type="ECO:0000256" key="3">
    <source>
        <dbReference type="ARBA" id="ARBA00022597"/>
    </source>
</evidence>
<dbReference type="PANTHER" id="PTHR10231">
    <property type="entry name" value="NUCLEOTIDE-SUGAR TRANSMEMBRANE TRANSPORTER"/>
    <property type="match status" value="1"/>
</dbReference>
<keyword evidence="3" id="KW-0762">Sugar transport</keyword>
<evidence type="ECO:0000313" key="8">
    <source>
        <dbReference type="EMBL" id="KAF1761096.1"/>
    </source>
</evidence>
<feature type="transmembrane region" description="Helical" evidence="7">
    <location>
        <begin position="229"/>
        <end position="250"/>
    </location>
</feature>
<evidence type="ECO:0000256" key="7">
    <source>
        <dbReference type="SAM" id="Phobius"/>
    </source>
</evidence>
<dbReference type="InterPro" id="IPR037185">
    <property type="entry name" value="EmrE-like"/>
</dbReference>
<comment type="subcellular location">
    <subcellularLocation>
        <location evidence="1">Membrane</location>
        <topology evidence="1">Multi-pass membrane protein</topology>
    </subcellularLocation>
</comment>
<evidence type="ECO:0000256" key="4">
    <source>
        <dbReference type="ARBA" id="ARBA00022692"/>
    </source>
</evidence>
<sequence>MKRRGCVFLWSAFAELDLRTRKLCLRHHDTQKYRQQSKTNHNPKTVPSYSEITSRPSVAFKCYVIASMTFIWTAYTLTIKSSKTDVPQDMMYSSTSVVLCAELLKLLITFAMFHKECEFDNQRFSEQVNRYFINAPKELLKMSVPSFAYALQNNLDFLALSNLDAGVYQVTTQLKVVSTALFMMLFLGRKFSARRWMAISLLMFGVAFVQMNNTPASEANKKRESAENYIVGLSAVLATCVTAGFAGVYFEKMLKDGGSTPFWVRNMQMYSCGVISASIACLTDYNRIMEKGFFYGYTEKVYAVVVLLGVGGLYISLVMRYLDNLYKSMASAVSIILVVVLSLLIFDNVFVGSYFVLGTICVVLAVLLYNSVNE</sequence>
<dbReference type="PIRSF" id="PIRSF005799">
    <property type="entry name" value="UDP-gal_transpt"/>
    <property type="match status" value="1"/>
</dbReference>
<feature type="transmembrane region" description="Helical" evidence="7">
    <location>
        <begin position="329"/>
        <end position="346"/>
    </location>
</feature>
<dbReference type="Gene3D" id="1.10.3730.20">
    <property type="match status" value="1"/>
</dbReference>
<evidence type="ECO:0000256" key="5">
    <source>
        <dbReference type="ARBA" id="ARBA00022989"/>
    </source>
</evidence>
<dbReference type="EMBL" id="WUAV01000003">
    <property type="protein sequence ID" value="KAF1761096.1"/>
    <property type="molecule type" value="Genomic_DNA"/>
</dbReference>
<accession>A0A6A5H2N9</accession>
<evidence type="ECO:0000256" key="6">
    <source>
        <dbReference type="ARBA" id="ARBA00023136"/>
    </source>
</evidence>
<dbReference type="InterPro" id="IPR007271">
    <property type="entry name" value="Nuc_sug_transpt"/>
</dbReference>
<feature type="transmembrane region" description="Helical" evidence="7">
    <location>
        <begin position="352"/>
        <end position="372"/>
    </location>
</feature>
<dbReference type="SUPFAM" id="SSF103481">
    <property type="entry name" value="Multidrug resistance efflux transporter EmrE"/>
    <property type="match status" value="1"/>
</dbReference>
<evidence type="ECO:0000256" key="2">
    <source>
        <dbReference type="ARBA" id="ARBA00009976"/>
    </source>
</evidence>
<dbReference type="Pfam" id="PF04142">
    <property type="entry name" value="Nuc_sug_transp"/>
    <property type="match status" value="1"/>
</dbReference>
<organism evidence="8 9">
    <name type="scientific">Caenorhabditis remanei</name>
    <name type="common">Caenorhabditis vulgaris</name>
    <dbReference type="NCBI Taxonomy" id="31234"/>
    <lineage>
        <taxon>Eukaryota</taxon>
        <taxon>Metazoa</taxon>
        <taxon>Ecdysozoa</taxon>
        <taxon>Nematoda</taxon>
        <taxon>Chromadorea</taxon>
        <taxon>Rhabditida</taxon>
        <taxon>Rhabditina</taxon>
        <taxon>Rhabditomorpha</taxon>
        <taxon>Rhabditoidea</taxon>
        <taxon>Rhabditidae</taxon>
        <taxon>Peloderinae</taxon>
        <taxon>Caenorhabditis</taxon>
    </lineage>
</organism>
<feature type="transmembrane region" description="Helical" evidence="7">
    <location>
        <begin position="58"/>
        <end position="78"/>
    </location>
</feature>
<comment type="similarity">
    <text evidence="2">Belongs to the nucleotide-sugar transporter family. SLC35A subfamily.</text>
</comment>